<evidence type="ECO:0000256" key="1">
    <source>
        <dbReference type="RuleBase" id="RU364150"/>
    </source>
</evidence>
<dbReference type="Pfam" id="PF09637">
    <property type="entry name" value="Med18"/>
    <property type="match status" value="1"/>
</dbReference>
<comment type="subunit">
    <text evidence="1">Component of the Mediator complex.</text>
</comment>
<reference evidence="2 3" key="1">
    <citation type="journal article" date="2012" name="MBio">
        <title>De novo assembly of the Pneumocystis jirovecii genome from a single bronchoalveolar lavage fluid specimen from a patient.</title>
        <authorList>
            <person name="Cisse O.H."/>
            <person name="Pagni M."/>
            <person name="Hauser P.M."/>
        </authorList>
    </citation>
    <scope>NUCLEOTIDE SEQUENCE [LARGE SCALE GENOMIC DNA]</scope>
    <source>
        <strain evidence="2 3">SE8</strain>
    </source>
</reference>
<comment type="function">
    <text evidence="1">Component of the Mediator complex, a coactivator involved in the regulated transcription of nearly all RNA polymerase II-dependent genes. Mediator functions as a bridge to convey information from gene-specific regulatory proteins to the basal RNA polymerase II transcription machinery. Mediator is recruited to promoters by direct interactions with regulatory proteins and serves as a scaffold for the assembly of a functional preinitiation complex with RNA polymerase II and the general transcription factors.</text>
</comment>
<dbReference type="Proteomes" id="UP000010422">
    <property type="component" value="Unassembled WGS sequence"/>
</dbReference>
<dbReference type="EMBL" id="CAKM01000252">
    <property type="protein sequence ID" value="CCJ30458.1"/>
    <property type="molecule type" value="Genomic_DNA"/>
</dbReference>
<name>L0PDP3_PNEJI</name>
<dbReference type="InParanoid" id="L0PDP3"/>
<proteinExistence type="inferred from homology"/>
<comment type="subcellular location">
    <subcellularLocation>
        <location evidence="1">Nucleus</location>
    </subcellularLocation>
</comment>
<evidence type="ECO:0000313" key="3">
    <source>
        <dbReference type="Proteomes" id="UP000010422"/>
    </source>
</evidence>
<dbReference type="GO" id="GO:0016592">
    <property type="term" value="C:mediator complex"/>
    <property type="evidence" value="ECO:0007669"/>
    <property type="project" value="InterPro"/>
</dbReference>
<dbReference type="STRING" id="1209962.L0PDP3"/>
<dbReference type="GO" id="GO:0003712">
    <property type="term" value="F:transcription coregulator activity"/>
    <property type="evidence" value="ECO:0007669"/>
    <property type="project" value="InterPro"/>
</dbReference>
<keyword evidence="1" id="KW-0805">Transcription regulation</keyword>
<dbReference type="Gene3D" id="2.40.320.10">
    <property type="entry name" value="Hypothetical Protein Pfu-838710-001"/>
    <property type="match status" value="1"/>
</dbReference>
<evidence type="ECO:0000313" key="2">
    <source>
        <dbReference type="EMBL" id="CCJ30458.1"/>
    </source>
</evidence>
<dbReference type="InterPro" id="IPR019095">
    <property type="entry name" value="Mediator_Med18"/>
</dbReference>
<keyword evidence="1" id="KW-0010">Activator</keyword>
<accession>L0PDP3</accession>
<keyword evidence="1" id="KW-0539">Nucleus</keyword>
<protein>
    <recommendedName>
        <fullName evidence="1">Mediator of RNA polymerase II transcription subunit 18</fullName>
    </recommendedName>
    <alternativeName>
        <fullName evidence="1">Mediator complex subunit 18</fullName>
    </alternativeName>
</protein>
<dbReference type="AlphaFoldDB" id="L0PDP3"/>
<sequence length="257" mass="28582">MHVLTRLTGQKQSTFMEWYMVYVPPSGKQFVSAFSRKPSTESVRWDAQSENAGLTSDRPDLYLRLYTQLTKAEATAIASAIGSENGSIATCSLLIERQWTVVLIDAPEAGVKRPATSRLRLQSRVMHVFRFAYALHGIRYIYGYCVLTLAQPLHQQMMQTAQTATHEMKSLSVSSALSSCSVAAELATCSSNSVFSSSVPALVPVDRTDSWLLEATVNVENANDRVLMDEAVEELSRLRKILQGVCHLEPADDYRLR</sequence>
<gene>
    <name evidence="1" type="primary">MED18</name>
    <name evidence="2" type="ORF">PNEJI1_001348</name>
</gene>
<comment type="caution">
    <text evidence="2">The sequence shown here is derived from an EMBL/GenBank/DDBJ whole genome shotgun (WGS) entry which is preliminary data.</text>
</comment>
<dbReference type="VEuPathDB" id="FungiDB:PNEJI1_001348"/>
<dbReference type="GO" id="GO:0006357">
    <property type="term" value="P:regulation of transcription by RNA polymerase II"/>
    <property type="evidence" value="ECO:0007669"/>
    <property type="project" value="InterPro"/>
</dbReference>
<organism evidence="3">
    <name type="scientific">Pneumocystis jirovecii</name>
    <name type="common">Human pneumocystis pneumonia agent</name>
    <dbReference type="NCBI Taxonomy" id="42068"/>
    <lineage>
        <taxon>Eukaryota</taxon>
        <taxon>Fungi</taxon>
        <taxon>Dikarya</taxon>
        <taxon>Ascomycota</taxon>
        <taxon>Taphrinomycotina</taxon>
        <taxon>Pneumocystomycetes</taxon>
        <taxon>Pneumocystaceae</taxon>
        <taxon>Pneumocystis</taxon>
    </lineage>
</organism>
<keyword evidence="1" id="KW-0804">Transcription</keyword>
<comment type="similarity">
    <text evidence="1">Belongs to the Mediator complex subunit 18 family.</text>
</comment>